<evidence type="ECO:0000313" key="2">
    <source>
        <dbReference type="EMBL" id="SBP39224.1"/>
    </source>
</evidence>
<reference evidence="2" key="1">
    <citation type="submission" date="2016-05" db="EMBL/GenBank/DDBJ databases">
        <authorList>
            <person name="Lavstsen T."/>
            <person name="Jespersen J.S."/>
        </authorList>
    </citation>
    <scope>NUCLEOTIDE SEQUENCE</scope>
    <source>
        <tissue evidence="2">Brain</tissue>
    </source>
</reference>
<sequence length="96" mass="10704">SLAHSNFETSSCLVTFGTHFNLYSLCLIPTFRLASPPDSLPSWMHQETHRFATWIPTPLCRPALHRAPSPLPHPRPPHPSPLPPGIYYSPLDITPA</sequence>
<feature type="region of interest" description="Disordered" evidence="1">
    <location>
        <begin position="65"/>
        <end position="96"/>
    </location>
</feature>
<accession>A0A1A7Z9F4</accession>
<dbReference type="EMBL" id="HADY01000739">
    <property type="protein sequence ID" value="SBP39224.1"/>
    <property type="molecule type" value="Transcribed_RNA"/>
</dbReference>
<feature type="compositionally biased region" description="Pro residues" evidence="1">
    <location>
        <begin position="69"/>
        <end position="84"/>
    </location>
</feature>
<protein>
    <submittedName>
        <fullName evidence="2">Uncharacterized protein</fullName>
    </submittedName>
</protein>
<organism evidence="2">
    <name type="scientific">Nothobranchius furzeri</name>
    <name type="common">Turquoise killifish</name>
    <dbReference type="NCBI Taxonomy" id="105023"/>
    <lineage>
        <taxon>Eukaryota</taxon>
        <taxon>Metazoa</taxon>
        <taxon>Chordata</taxon>
        <taxon>Craniata</taxon>
        <taxon>Vertebrata</taxon>
        <taxon>Euteleostomi</taxon>
        <taxon>Actinopterygii</taxon>
        <taxon>Neopterygii</taxon>
        <taxon>Teleostei</taxon>
        <taxon>Neoteleostei</taxon>
        <taxon>Acanthomorphata</taxon>
        <taxon>Ovalentaria</taxon>
        <taxon>Atherinomorphae</taxon>
        <taxon>Cyprinodontiformes</taxon>
        <taxon>Nothobranchiidae</taxon>
        <taxon>Nothobranchius</taxon>
    </lineage>
</organism>
<reference evidence="2" key="2">
    <citation type="submission" date="2016-06" db="EMBL/GenBank/DDBJ databases">
        <title>The genome of a short-lived fish provides insights into sex chromosome evolution and the genetic control of aging.</title>
        <authorList>
            <person name="Reichwald K."/>
            <person name="Felder M."/>
            <person name="Petzold A."/>
            <person name="Koch P."/>
            <person name="Groth M."/>
            <person name="Platzer M."/>
        </authorList>
    </citation>
    <scope>NUCLEOTIDE SEQUENCE</scope>
    <source>
        <tissue evidence="2">Brain</tissue>
    </source>
</reference>
<gene>
    <name evidence="2" type="primary">Nfu_g_1_003987</name>
</gene>
<feature type="non-terminal residue" evidence="2">
    <location>
        <position position="1"/>
    </location>
</feature>
<proteinExistence type="predicted"/>
<evidence type="ECO:0000256" key="1">
    <source>
        <dbReference type="SAM" id="MobiDB-lite"/>
    </source>
</evidence>
<dbReference type="AlphaFoldDB" id="A0A1A7Z9F4"/>
<name>A0A1A7Z9F4_NOTFU</name>
<feature type="non-terminal residue" evidence="2">
    <location>
        <position position="96"/>
    </location>
</feature>